<dbReference type="NCBIfam" id="TIGR00229">
    <property type="entry name" value="sensory_box"/>
    <property type="match status" value="2"/>
</dbReference>
<sequence>MPTAVVPRYRRILTALVATLLVIALFEGTVRLLDLPHLPSALMIGAIAAGYLWGLDGGLGSALMILAYAALVWQVPGGDFAYTRDDAIRLSILAFAVPGAAALVGFLRKLSADRLRAMEEEIQQRRTSEQALRLSEERFRAVADTTADGIITIGEGGRILYWNPAAYRMFGYQADEGLGQSLEILVPEQYRDSYRKGLVQYAASGSSPTAGMTKEYLARRKDGSLFPMELTLSTWQASGGVFFTGILRDISARKTAEAEREALAHFRSRILQHSLDVICTADKDGRFTMVSAACETMWGYAPEELQGRQYLEFVHPDDREATAAVAGNIVGGQPIFDFENRYIGKDGRVVPVMWSAQWSDEDQLLYAVARDMTERKRAEEERARTRQFIDTLKGLLSVCAWCNRIRREDGAWEKLECYVEKHSEAQFSHAMCPDCLARHYPDPD</sequence>
<dbReference type="PANTHER" id="PTHR44757:SF2">
    <property type="entry name" value="BIOFILM ARCHITECTURE MAINTENANCE PROTEIN MBAA"/>
    <property type="match status" value="1"/>
</dbReference>
<feature type="domain" description="PAS" evidence="2">
    <location>
        <begin position="135"/>
        <end position="206"/>
    </location>
</feature>
<feature type="domain" description="PAC" evidence="3">
    <location>
        <begin position="212"/>
        <end position="262"/>
    </location>
</feature>
<dbReference type="Gene3D" id="3.30.450.20">
    <property type="entry name" value="PAS domain"/>
    <property type="match status" value="2"/>
</dbReference>
<organism evidence="4 5">
    <name type="scientific">Tahibacter amnicola</name>
    <dbReference type="NCBI Taxonomy" id="2976241"/>
    <lineage>
        <taxon>Bacteria</taxon>
        <taxon>Pseudomonadati</taxon>
        <taxon>Pseudomonadota</taxon>
        <taxon>Gammaproteobacteria</taxon>
        <taxon>Lysobacterales</taxon>
        <taxon>Rhodanobacteraceae</taxon>
        <taxon>Tahibacter</taxon>
    </lineage>
</organism>
<dbReference type="PROSITE" id="PS50112">
    <property type="entry name" value="PAS"/>
    <property type="match status" value="2"/>
</dbReference>
<dbReference type="SMART" id="SM00086">
    <property type="entry name" value="PAC"/>
    <property type="match status" value="2"/>
</dbReference>
<feature type="transmembrane region" description="Helical" evidence="1">
    <location>
        <begin position="12"/>
        <end position="30"/>
    </location>
</feature>
<dbReference type="InterPro" id="IPR000700">
    <property type="entry name" value="PAS-assoc_C"/>
</dbReference>
<dbReference type="Pfam" id="PF08447">
    <property type="entry name" value="PAS_3"/>
    <property type="match status" value="1"/>
</dbReference>
<evidence type="ECO:0000259" key="3">
    <source>
        <dbReference type="PROSITE" id="PS50113"/>
    </source>
</evidence>
<dbReference type="SUPFAM" id="SSF55785">
    <property type="entry name" value="PYP-like sensor domain (PAS domain)"/>
    <property type="match status" value="2"/>
</dbReference>
<dbReference type="InterPro" id="IPR001610">
    <property type="entry name" value="PAC"/>
</dbReference>
<dbReference type="InterPro" id="IPR013655">
    <property type="entry name" value="PAS_fold_3"/>
</dbReference>
<dbReference type="Proteomes" id="UP001064632">
    <property type="component" value="Chromosome"/>
</dbReference>
<dbReference type="PROSITE" id="PS50113">
    <property type="entry name" value="PAC"/>
    <property type="match status" value="2"/>
</dbReference>
<evidence type="ECO:0000313" key="5">
    <source>
        <dbReference type="Proteomes" id="UP001064632"/>
    </source>
</evidence>
<dbReference type="PANTHER" id="PTHR44757">
    <property type="entry name" value="DIGUANYLATE CYCLASE DGCP"/>
    <property type="match status" value="1"/>
</dbReference>
<feature type="domain" description="PAS" evidence="2">
    <location>
        <begin position="269"/>
        <end position="333"/>
    </location>
</feature>
<evidence type="ECO:0000259" key="2">
    <source>
        <dbReference type="PROSITE" id="PS50112"/>
    </source>
</evidence>
<feature type="domain" description="PAC" evidence="3">
    <location>
        <begin position="336"/>
        <end position="384"/>
    </location>
</feature>
<keyword evidence="1" id="KW-1133">Transmembrane helix</keyword>
<evidence type="ECO:0000313" key="4">
    <source>
        <dbReference type="EMBL" id="UXI69845.1"/>
    </source>
</evidence>
<keyword evidence="5" id="KW-1185">Reference proteome</keyword>
<evidence type="ECO:0000256" key="1">
    <source>
        <dbReference type="SAM" id="Phobius"/>
    </source>
</evidence>
<dbReference type="InterPro" id="IPR035965">
    <property type="entry name" value="PAS-like_dom_sf"/>
</dbReference>
<dbReference type="InterPro" id="IPR052155">
    <property type="entry name" value="Biofilm_reg_signaling"/>
</dbReference>
<name>A0ABY6BLD1_9GAMM</name>
<proteinExistence type="predicted"/>
<accession>A0ABY6BLD1</accession>
<feature type="transmembrane region" description="Helical" evidence="1">
    <location>
        <begin position="87"/>
        <end position="107"/>
    </location>
</feature>
<dbReference type="InterPro" id="IPR013767">
    <property type="entry name" value="PAS_fold"/>
</dbReference>
<gene>
    <name evidence="4" type="ORF">N4264_09525</name>
</gene>
<dbReference type="SMART" id="SM00091">
    <property type="entry name" value="PAS"/>
    <property type="match status" value="2"/>
</dbReference>
<dbReference type="EMBL" id="CP104694">
    <property type="protein sequence ID" value="UXI69845.1"/>
    <property type="molecule type" value="Genomic_DNA"/>
</dbReference>
<reference evidence="4" key="1">
    <citation type="submission" date="2022-09" db="EMBL/GenBank/DDBJ databases">
        <title>Tahibacter sp. nov., isolated from a fresh water.</title>
        <authorList>
            <person name="Baek J.H."/>
            <person name="Lee J.K."/>
            <person name="Kim J.M."/>
            <person name="Jeon C.O."/>
        </authorList>
    </citation>
    <scope>NUCLEOTIDE SEQUENCE</scope>
    <source>
        <strain evidence="4">W38</strain>
    </source>
</reference>
<dbReference type="InterPro" id="IPR000014">
    <property type="entry name" value="PAS"/>
</dbReference>
<dbReference type="RefSeq" id="WP_261696797.1">
    <property type="nucleotide sequence ID" value="NZ_CP104694.1"/>
</dbReference>
<feature type="transmembrane region" description="Helical" evidence="1">
    <location>
        <begin position="42"/>
        <end position="75"/>
    </location>
</feature>
<protein>
    <submittedName>
        <fullName evidence="4">PAS domain S-box protein</fullName>
    </submittedName>
</protein>
<dbReference type="CDD" id="cd00130">
    <property type="entry name" value="PAS"/>
    <property type="match status" value="2"/>
</dbReference>
<dbReference type="Pfam" id="PF00989">
    <property type="entry name" value="PAS"/>
    <property type="match status" value="1"/>
</dbReference>
<keyword evidence="1" id="KW-0472">Membrane</keyword>
<keyword evidence="1" id="KW-0812">Transmembrane</keyword>